<evidence type="ECO:0000256" key="1">
    <source>
        <dbReference type="SAM" id="Coils"/>
    </source>
</evidence>
<feature type="region of interest" description="Disordered" evidence="2">
    <location>
        <begin position="565"/>
        <end position="584"/>
    </location>
</feature>
<dbReference type="Gene3D" id="3.40.50.300">
    <property type="entry name" value="P-loop containing nucleotide triphosphate hydrolases"/>
    <property type="match status" value="1"/>
</dbReference>
<dbReference type="NCBIfam" id="TIGR02680">
    <property type="entry name" value="TIGR02680 family protein"/>
    <property type="match status" value="1"/>
</dbReference>
<feature type="coiled-coil region" evidence="1">
    <location>
        <begin position="272"/>
        <end position="330"/>
    </location>
</feature>
<evidence type="ECO:0000313" key="5">
    <source>
        <dbReference type="Proteomes" id="UP000283513"/>
    </source>
</evidence>
<evidence type="ECO:0000256" key="2">
    <source>
        <dbReference type="SAM" id="MobiDB-lite"/>
    </source>
</evidence>
<evidence type="ECO:0000313" key="6">
    <source>
        <dbReference type="Proteomes" id="UP000479531"/>
    </source>
</evidence>
<reference evidence="4 5" key="1">
    <citation type="submission" date="2018-08" db="EMBL/GenBank/DDBJ databases">
        <title>A genome reference for cultivated species of the human gut microbiota.</title>
        <authorList>
            <person name="Zou Y."/>
            <person name="Xue W."/>
            <person name="Luo G."/>
        </authorList>
    </citation>
    <scope>NUCLEOTIDE SEQUENCE [LARGE SCALE GENOMIC DNA]</scope>
    <source>
        <strain evidence="4 5">AM37-1AC</strain>
    </source>
</reference>
<sequence length="1371" mass="160210">MKMNSRWQANKIGLINFWYYDEQEFPFVKGRMLLRGSNGSGKSVTMQSVVPLLLDGNMSPERLDPFGSRDRKMSSYLLEENDGREERTGYLYLEFKRKDSETYLTIGMGIRAKRNKPLDKWYFSLTDGRRIGKDFFLYKDMGEKVTLSKKELENRVAEGGRVFDRQADYMDYVNRQIFGFETADEYKEMVDLLIQLRTPKLSKDFKPSVINDILSDSLQPLSDEDLRPMSEAIENMDMMNMNLKGRREARGAAEKINAVFQKYNKLLLCEKADRYERTKQRLQKAAAEQKAYEDKYAECNRKIEELETEILQMNQKKETLEKEKESLNKSDAVALKGREAQLTKELEAHDKILADKKSFLAAKEAQYRDVTNQIKEEENRKYEKEKEVETLLEDMREEADQMAFQEFAFMSEELCADLENDYKFDLHRQQFEHTRQYINDGEKLLAELKSLDRQKDEMIQKREKQIRELDALQRKISEFENMLIQVENEWKEALYQWNENNVELKLEKELLRELSTFADTYEENSDYAVVRQKAADQWIKKQSKIETQINSILLEQETAKTELDEAKTELSEWENQKEPQPQRSEAVIRNRQRLDEAGIPYQEFYKVIEFGSELDEDACNHLEEALLKMGILDAIVVDEQYREQVLTPVKGCEDHYLFAGKTQAEKSLLDVLELNEEVNDIFSNQRLTKILSSIAYGGENDVSVSEDGSYHMGVLAGTVTGEYEAGYLGSKARERHRLAKIEECKNLILVLEEKIAGLERERNNLSERKDRLKSEYDALPGDTDLREAMKLLLAEEQKYELLRSENEKTGEQLAAFLEEIKEKKKGAIEIAEKLYLNCTYETFQSAKSAAEEYDKNLVELKSAHEMILRSAAYLRERKVHLEDLDLDMDQIRYDIRETEKQISSKQEERTSILEQLALTDYEAVKDRLDACISWLNAFPKEFQKRVTEKTQKTDEAKLIEANRISNADTIKVYEKKVEFYRKCYEQERGLFYVAVPEEITDDAGHIYDYLLTDIKDMEKNSIIADLNRVYFENRGFLTDYQLTQNELFAESDESEKIDDYTPKRLDITARYQGTKVTFASLLTHLDEDISELENLIKDGDRELFEDILANTVSRKIRGKINASNLWVQKMNTLMNGMDTSSGLKLSLRWRSKTAEKEDQLDTRELVELLKKDYRLMSEEEAARLSAHFRSKVDEARRNARDSAGMISFYQIMKETLDYRKWFEFQLFSQKSGERQKELTNSVFGTFSGGEKAMSMYVPLFSAVVAKYQGGRADAPRLISLDEAFAGVDNRNIRDMFRLMTQFEFDFIINSQVLWGDCDTLDALAIYQLIRPENAKFVTVMPYLWNGHSKELLDDEEKVEQRGIEIEQFDRA</sequence>
<feature type="coiled-coil region" evidence="1">
    <location>
        <begin position="360"/>
        <end position="394"/>
    </location>
</feature>
<dbReference type="Pfam" id="PF13558">
    <property type="entry name" value="SbcC_Walker_B"/>
    <property type="match status" value="1"/>
</dbReference>
<dbReference type="InterPro" id="IPR013496">
    <property type="entry name" value="CHP02680"/>
</dbReference>
<dbReference type="EMBL" id="QSHO01000012">
    <property type="protein sequence ID" value="RHC15787.1"/>
    <property type="molecule type" value="Genomic_DNA"/>
</dbReference>
<feature type="compositionally biased region" description="Basic and acidic residues" evidence="2">
    <location>
        <begin position="565"/>
        <end position="577"/>
    </location>
</feature>
<evidence type="ECO:0000313" key="4">
    <source>
        <dbReference type="EMBL" id="RHC15787.1"/>
    </source>
</evidence>
<proteinExistence type="predicted"/>
<dbReference type="EMBL" id="WGGT01000008">
    <property type="protein sequence ID" value="MVQ45625.1"/>
    <property type="molecule type" value="Genomic_DNA"/>
</dbReference>
<feature type="coiled-coil region" evidence="1">
    <location>
        <begin position="741"/>
        <end position="805"/>
    </location>
</feature>
<feature type="coiled-coil region" evidence="1">
    <location>
        <begin position="843"/>
        <end position="915"/>
    </location>
</feature>
<keyword evidence="1" id="KW-0175">Coiled coil</keyword>
<feature type="coiled-coil region" evidence="1">
    <location>
        <begin position="441"/>
        <end position="489"/>
    </location>
</feature>
<dbReference type="Proteomes" id="UP000479531">
    <property type="component" value="Unassembled WGS sequence"/>
</dbReference>
<organism evidence="4 5">
    <name type="scientific">Roseburia intestinalis</name>
    <dbReference type="NCBI Taxonomy" id="166486"/>
    <lineage>
        <taxon>Bacteria</taxon>
        <taxon>Bacillati</taxon>
        <taxon>Bacillota</taxon>
        <taxon>Clostridia</taxon>
        <taxon>Lachnospirales</taxon>
        <taxon>Lachnospiraceae</taxon>
        <taxon>Roseburia</taxon>
    </lineage>
</organism>
<reference evidence="3 6" key="2">
    <citation type="submission" date="2019-10" db="EMBL/GenBank/DDBJ databases">
        <title>Roseburia spp. ameliorate alcoholic fatty liver via restoration of gut barrier function.</title>
        <authorList>
            <person name="Seo B."/>
            <person name="Ko G."/>
        </authorList>
    </citation>
    <scope>NUCLEOTIDE SEQUENCE [LARGE SCALE GENOMIC DNA]</scope>
    <source>
        <strain evidence="3 6">SNUG30017</strain>
    </source>
</reference>
<evidence type="ECO:0000313" key="3">
    <source>
        <dbReference type="EMBL" id="MVQ45625.1"/>
    </source>
</evidence>
<name>A0A3R6E369_9FIRM</name>
<gene>
    <name evidence="4" type="ORF">DW856_13815</name>
    <name evidence="3" type="ORF">GCK47_07900</name>
</gene>
<dbReference type="RefSeq" id="WP_118598505.1">
    <property type="nucleotide sequence ID" value="NZ_QSHO01000012.1"/>
</dbReference>
<protein>
    <submittedName>
        <fullName evidence="4">TIGR02680 family protein</fullName>
    </submittedName>
</protein>
<accession>A0A3R6E369</accession>
<dbReference type="SUPFAM" id="SSF52540">
    <property type="entry name" value="P-loop containing nucleoside triphosphate hydrolases"/>
    <property type="match status" value="1"/>
</dbReference>
<comment type="caution">
    <text evidence="4">The sequence shown here is derived from an EMBL/GenBank/DDBJ whole genome shotgun (WGS) entry which is preliminary data.</text>
</comment>
<dbReference type="Proteomes" id="UP000283513">
    <property type="component" value="Unassembled WGS sequence"/>
</dbReference>
<dbReference type="InterPro" id="IPR027417">
    <property type="entry name" value="P-loop_NTPase"/>
</dbReference>